<evidence type="ECO:0000313" key="4">
    <source>
        <dbReference type="Proteomes" id="UP000054526"/>
    </source>
</evidence>
<dbReference type="Pfam" id="PF13786">
    <property type="entry name" value="DUF4179"/>
    <property type="match status" value="1"/>
</dbReference>
<dbReference type="Proteomes" id="UP000054526">
    <property type="component" value="Unassembled WGS sequence"/>
</dbReference>
<keyword evidence="1" id="KW-0812">Transmembrane</keyword>
<keyword evidence="4" id="KW-1185">Reference proteome</keyword>
<evidence type="ECO:0000259" key="2">
    <source>
        <dbReference type="Pfam" id="PF13786"/>
    </source>
</evidence>
<organism evidence="3 4">
    <name type="scientific">Cohnella kolymensis</name>
    <dbReference type="NCBI Taxonomy" id="1590652"/>
    <lineage>
        <taxon>Bacteria</taxon>
        <taxon>Bacillati</taxon>
        <taxon>Bacillota</taxon>
        <taxon>Bacilli</taxon>
        <taxon>Bacillales</taxon>
        <taxon>Paenibacillaceae</taxon>
        <taxon>Cohnella</taxon>
    </lineage>
</organism>
<dbReference type="Gene3D" id="2.60.40.1630">
    <property type="entry name" value="bacillus anthracis domain"/>
    <property type="match status" value="1"/>
</dbReference>
<gene>
    <name evidence="3" type="ORF">SD71_05770</name>
</gene>
<reference evidence="3 4" key="1">
    <citation type="submission" date="2014-12" db="EMBL/GenBank/DDBJ databases">
        <title>Draft genome sequence of Cohnella kolymensis strain B-2846.</title>
        <authorList>
            <person name="Karlyshev A.V."/>
            <person name="Kudryashova E.B."/>
        </authorList>
    </citation>
    <scope>NUCLEOTIDE SEQUENCE [LARGE SCALE GENOMIC DNA]</scope>
    <source>
        <strain evidence="3 4">VKM B-2846</strain>
    </source>
</reference>
<comment type="caution">
    <text evidence="3">The sequence shown here is derived from an EMBL/GenBank/DDBJ whole genome shotgun (WGS) entry which is preliminary data.</text>
</comment>
<keyword evidence="1" id="KW-1133">Transmembrane helix</keyword>
<feature type="domain" description="DUF4179" evidence="2">
    <location>
        <begin position="49"/>
        <end position="126"/>
    </location>
</feature>
<accession>A0ABR5A6U3</accession>
<sequence>MNDVELDRLLREQANPGAAIPAKVSQRIEQTLHTLPNREAARRRLLMRRWGFSAVSVAILGVVVAVLAMFSTPEMKSALNRVPVIGSLLFKGDDKLGQSVTDQGITFSISRVIYDGFAMSIDYALQSDEEVKGTGLDFKIKVDDLLINKYDNDPKYVHYLHINDRRLDSRNHEGVIMIKLDRYRPDSFHMQLEVTKVGETSGNWDFALPVTTTPDLFIKPALNKINDLLSITLDKIIFSPLNTEIWGDYDFQDASGNIVVGLEVTDDTGYIYDSSYFFDGRLHVRHLNPKARQLVLKPYYYDNEGIYRIENPQYIRQTLQKPPTAAKPFVISQTGGNKLVVTSIEYLEDRCIVHYHTEGSNPSIQSILIIEDENGESMYAVSSTTLDHSGSEHIKEFRRFAPDDKITFLTWPVPPITYIPDMEMRVDLPQ</sequence>
<evidence type="ECO:0000256" key="1">
    <source>
        <dbReference type="SAM" id="Phobius"/>
    </source>
</evidence>
<feature type="transmembrane region" description="Helical" evidence="1">
    <location>
        <begin position="50"/>
        <end position="70"/>
    </location>
</feature>
<dbReference type="RefSeq" id="WP_041060895.1">
    <property type="nucleotide sequence ID" value="NZ_JXAL01000005.1"/>
</dbReference>
<protein>
    <recommendedName>
        <fullName evidence="2">DUF4179 domain-containing protein</fullName>
    </recommendedName>
</protein>
<dbReference type="InterPro" id="IPR025436">
    <property type="entry name" value="DUF4179"/>
</dbReference>
<keyword evidence="1" id="KW-0472">Membrane</keyword>
<proteinExistence type="predicted"/>
<evidence type="ECO:0000313" key="3">
    <source>
        <dbReference type="EMBL" id="KIL36761.1"/>
    </source>
</evidence>
<name>A0ABR5A6U3_9BACL</name>
<dbReference type="EMBL" id="JXAL01000005">
    <property type="protein sequence ID" value="KIL36761.1"/>
    <property type="molecule type" value="Genomic_DNA"/>
</dbReference>